<accession>A0A826HYH6</accession>
<dbReference type="EMBL" id="CP002391">
    <property type="protein sequence ID" value="EEQ67201.1"/>
    <property type="molecule type" value="Genomic_DNA"/>
</dbReference>
<evidence type="ECO:0000313" key="2">
    <source>
        <dbReference type="EMBL" id="EEQ67201.1"/>
    </source>
</evidence>
<gene>
    <name evidence="2" type="ORF">LBPG_02650</name>
</gene>
<name>A0A826HYH6_LACPA</name>
<evidence type="ECO:0000256" key="1">
    <source>
        <dbReference type="SAM" id="MobiDB-lite"/>
    </source>
</evidence>
<protein>
    <submittedName>
        <fullName evidence="2">Uncharacterized protein</fullName>
    </submittedName>
</protein>
<dbReference type="KEGG" id="lpi:LBPG_02650"/>
<proteinExistence type="predicted"/>
<dbReference type="Proteomes" id="UP000015927">
    <property type="component" value="Chromosome"/>
</dbReference>
<reference evidence="2 3" key="1">
    <citation type="submission" date="2010-12" db="EMBL/GenBank/DDBJ databases">
        <title>The Genome Sequence of Lactobacillus paracasei subsp. paracasei strain 8700:2.</title>
        <authorList>
            <consortium name="The Broad Institute Genome Sequencing Platform"/>
            <person name="Ward D."/>
            <person name="Earl A."/>
            <person name="Feldgarden M."/>
            <person name="Young S.K."/>
            <person name="Gargeya S."/>
            <person name="Zeng Q."/>
            <person name="Alvarado L."/>
            <person name="Berlin A."/>
            <person name="Bochicchio J."/>
            <person name="Chapman S.B."/>
            <person name="Chen Z."/>
            <person name="Freedman E."/>
            <person name="Gellesch M."/>
            <person name="Goldberg J."/>
            <person name="Griggs A."/>
            <person name="Gujja S."/>
            <person name="Heilman E."/>
            <person name="Heiman D."/>
            <person name="Howarth C."/>
            <person name="Mehta T."/>
            <person name="Neiman D."/>
            <person name="Pearson M."/>
            <person name="Roberts A."/>
            <person name="Saif S."/>
            <person name="Shea T."/>
            <person name="Shenoy N."/>
            <person name="Sisk P."/>
            <person name="Stolte C."/>
            <person name="Sykes S."/>
            <person name="White J."/>
            <person name="Yandava C."/>
            <person name="Saulnier D."/>
            <person name="Haas B."/>
            <person name="Nusbaum C."/>
            <person name="Birren B."/>
        </authorList>
    </citation>
    <scope>NUCLEOTIDE SEQUENCE [LARGE SCALE GENOMIC DNA]</scope>
    <source>
        <strain evidence="2 3">8700:2</strain>
    </source>
</reference>
<evidence type="ECO:0000313" key="3">
    <source>
        <dbReference type="Proteomes" id="UP000015927"/>
    </source>
</evidence>
<organism evidence="2 3">
    <name type="scientific">Lacticaseibacillus paracasei subsp. paracasei 8700:2</name>
    <dbReference type="NCBI Taxonomy" id="537973"/>
    <lineage>
        <taxon>Bacteria</taxon>
        <taxon>Bacillati</taxon>
        <taxon>Bacillota</taxon>
        <taxon>Bacilli</taxon>
        <taxon>Lactobacillales</taxon>
        <taxon>Lactobacillaceae</taxon>
        <taxon>Lacticaseibacillus</taxon>
    </lineage>
</organism>
<sequence length="82" mass="9118">MGLSCANNTATGLVADVVRRLRDRSLGSKRRHSSSYASPAPSDRRLRSLARHGVFSQLIFLRLLATKIKPNAHFTFFIAYNG</sequence>
<feature type="region of interest" description="Disordered" evidence="1">
    <location>
        <begin position="25"/>
        <end position="44"/>
    </location>
</feature>
<dbReference type="AlphaFoldDB" id="A0A826HYH6"/>